<gene>
    <name evidence="9" type="ORF">SAMN05216287_3726</name>
</gene>
<dbReference type="GO" id="GO:0006508">
    <property type="term" value="P:proteolysis"/>
    <property type="evidence" value="ECO:0007669"/>
    <property type="project" value="UniProtKB-KW"/>
</dbReference>
<dbReference type="SUPFAM" id="SSF143081">
    <property type="entry name" value="BB1717-like"/>
    <property type="match status" value="1"/>
</dbReference>
<dbReference type="GO" id="GO:0016829">
    <property type="term" value="F:lyase activity"/>
    <property type="evidence" value="ECO:0007669"/>
    <property type="project" value="UniProtKB-KW"/>
</dbReference>
<keyword evidence="7" id="KW-0456">Lyase</keyword>
<keyword evidence="6" id="KW-0238">DNA-binding</keyword>
<accession>A0A1H3EJU9</accession>
<dbReference type="Proteomes" id="UP000243778">
    <property type="component" value="Unassembled WGS sequence"/>
</dbReference>
<keyword evidence="5" id="KW-0190">Covalent protein-DNA linkage</keyword>
<evidence type="ECO:0000256" key="5">
    <source>
        <dbReference type="ARBA" id="ARBA00023124"/>
    </source>
</evidence>
<name>A0A1H3EJU9_9PSED</name>
<evidence type="ECO:0000256" key="4">
    <source>
        <dbReference type="ARBA" id="ARBA00022801"/>
    </source>
</evidence>
<dbReference type="InterPro" id="IPR003738">
    <property type="entry name" value="SRAP"/>
</dbReference>
<evidence type="ECO:0000313" key="9">
    <source>
        <dbReference type="EMBL" id="SDX78189.1"/>
    </source>
</evidence>
<keyword evidence="3" id="KW-0227">DNA damage</keyword>
<dbReference type="Pfam" id="PF02586">
    <property type="entry name" value="SRAP"/>
    <property type="match status" value="1"/>
</dbReference>
<evidence type="ECO:0000256" key="1">
    <source>
        <dbReference type="ARBA" id="ARBA00008136"/>
    </source>
</evidence>
<dbReference type="PANTHER" id="PTHR13604:SF0">
    <property type="entry name" value="ABASIC SITE PROCESSING PROTEIN HMCES"/>
    <property type="match status" value="1"/>
</dbReference>
<comment type="similarity">
    <text evidence="1 8">Belongs to the SOS response-associated peptidase family.</text>
</comment>
<dbReference type="RefSeq" id="WP_090231144.1">
    <property type="nucleotide sequence ID" value="NZ_FNNU01000006.1"/>
</dbReference>
<evidence type="ECO:0000256" key="8">
    <source>
        <dbReference type="RuleBase" id="RU364100"/>
    </source>
</evidence>
<evidence type="ECO:0000256" key="3">
    <source>
        <dbReference type="ARBA" id="ARBA00022763"/>
    </source>
</evidence>
<dbReference type="EC" id="3.4.-.-" evidence="8"/>
<dbReference type="EMBL" id="FNNU01000006">
    <property type="protein sequence ID" value="SDX78189.1"/>
    <property type="molecule type" value="Genomic_DNA"/>
</dbReference>
<dbReference type="GO" id="GO:0106300">
    <property type="term" value="P:protein-DNA covalent cross-linking repair"/>
    <property type="evidence" value="ECO:0007669"/>
    <property type="project" value="InterPro"/>
</dbReference>
<evidence type="ECO:0000256" key="7">
    <source>
        <dbReference type="ARBA" id="ARBA00023239"/>
    </source>
</evidence>
<sequence>MCGRFTQYRTAIEYLEALRYEKDIMGGFDPEPIGRYNVAPRSRVLMLFENDEGARFAKIPWGYEPFWAKGKRPPAINARVETAATSRFFRDVWRNGRCLVMADGWYEWVKDANDPKKKQPFYIRLKSQEPMWFAALGQFNREGQLEEREGDGFVIITAESDQGMVDIHDRRPVVLSPELAREWIEPDLGAERAEEIVRTLGTPVEEFEWFEVDRAVGNVRNEGPGLIRPLSPHVGESDAVDDFDFTA</sequence>
<dbReference type="OrthoDB" id="6192129at2"/>
<dbReference type="AlphaFoldDB" id="A0A1H3EJU9"/>
<keyword evidence="2 8" id="KW-0645">Protease</keyword>
<evidence type="ECO:0000256" key="2">
    <source>
        <dbReference type="ARBA" id="ARBA00022670"/>
    </source>
</evidence>
<keyword evidence="10" id="KW-1185">Reference proteome</keyword>
<reference evidence="10" key="1">
    <citation type="submission" date="2016-10" db="EMBL/GenBank/DDBJ databases">
        <authorList>
            <person name="Varghese N."/>
            <person name="Submissions S."/>
        </authorList>
    </citation>
    <scope>NUCLEOTIDE SEQUENCE [LARGE SCALE GENOMIC DNA]</scope>
    <source>
        <strain evidence="10">NRRL B-59562</strain>
    </source>
</reference>
<keyword evidence="4 8" id="KW-0378">Hydrolase</keyword>
<dbReference type="PANTHER" id="PTHR13604">
    <property type="entry name" value="DC12-RELATED"/>
    <property type="match status" value="1"/>
</dbReference>
<organism evidence="9 10">
    <name type="scientific">Pseudomonas kuykendallii</name>
    <dbReference type="NCBI Taxonomy" id="1007099"/>
    <lineage>
        <taxon>Bacteria</taxon>
        <taxon>Pseudomonadati</taxon>
        <taxon>Pseudomonadota</taxon>
        <taxon>Gammaproteobacteria</taxon>
        <taxon>Pseudomonadales</taxon>
        <taxon>Pseudomonadaceae</taxon>
        <taxon>Pseudomonas</taxon>
    </lineage>
</organism>
<dbReference type="GO" id="GO:0003697">
    <property type="term" value="F:single-stranded DNA binding"/>
    <property type="evidence" value="ECO:0007669"/>
    <property type="project" value="InterPro"/>
</dbReference>
<proteinExistence type="inferred from homology"/>
<dbReference type="Gene3D" id="3.90.1680.10">
    <property type="entry name" value="SOS response associated peptidase-like"/>
    <property type="match status" value="1"/>
</dbReference>
<dbReference type="InterPro" id="IPR036590">
    <property type="entry name" value="SRAP-like"/>
</dbReference>
<evidence type="ECO:0000256" key="6">
    <source>
        <dbReference type="ARBA" id="ARBA00023125"/>
    </source>
</evidence>
<dbReference type="STRING" id="1007099.SAMN05216287_3726"/>
<protein>
    <recommendedName>
        <fullName evidence="8">Abasic site processing protein</fullName>
        <ecNumber evidence="8">3.4.-.-</ecNumber>
    </recommendedName>
</protein>
<evidence type="ECO:0000313" key="10">
    <source>
        <dbReference type="Proteomes" id="UP000243778"/>
    </source>
</evidence>
<dbReference type="GO" id="GO:0008233">
    <property type="term" value="F:peptidase activity"/>
    <property type="evidence" value="ECO:0007669"/>
    <property type="project" value="UniProtKB-KW"/>
</dbReference>